<dbReference type="Proteomes" id="UP000027222">
    <property type="component" value="Unassembled WGS sequence"/>
</dbReference>
<dbReference type="AlphaFoldDB" id="A0A067S4W3"/>
<organism evidence="1 2">
    <name type="scientific">Galerina marginata (strain CBS 339.88)</name>
    <dbReference type="NCBI Taxonomy" id="685588"/>
    <lineage>
        <taxon>Eukaryota</taxon>
        <taxon>Fungi</taxon>
        <taxon>Dikarya</taxon>
        <taxon>Basidiomycota</taxon>
        <taxon>Agaricomycotina</taxon>
        <taxon>Agaricomycetes</taxon>
        <taxon>Agaricomycetidae</taxon>
        <taxon>Agaricales</taxon>
        <taxon>Agaricineae</taxon>
        <taxon>Strophariaceae</taxon>
        <taxon>Galerina</taxon>
    </lineage>
</organism>
<proteinExistence type="predicted"/>
<protein>
    <submittedName>
        <fullName evidence="1">Uncharacterized protein</fullName>
    </submittedName>
</protein>
<keyword evidence="2" id="KW-1185">Reference proteome</keyword>
<sequence>MTTHRRIPNPKVRLACGIIQQAPTLQLARGPPPTISAPAPVRQALFELRDVELQKRMVENVDKLSKMVLRGELKPQLATPRDDPQENSGRLVLIGLINGILSFTASAAPGKSKVSSLQTGTSTKLLRLPIHHPALPRPDKFDIQFRPNPTLVDV</sequence>
<accession>A0A067S4W3</accession>
<gene>
    <name evidence="1" type="ORF">GALMADRAFT_217286</name>
</gene>
<dbReference type="HOGENOM" id="CLU_1704366_0_0_1"/>
<name>A0A067S4W3_GALM3</name>
<evidence type="ECO:0000313" key="1">
    <source>
        <dbReference type="EMBL" id="KDR65890.1"/>
    </source>
</evidence>
<reference evidence="2" key="1">
    <citation type="journal article" date="2014" name="Proc. Natl. Acad. Sci. U.S.A.">
        <title>Extensive sampling of basidiomycete genomes demonstrates inadequacy of the white-rot/brown-rot paradigm for wood decay fungi.</title>
        <authorList>
            <person name="Riley R."/>
            <person name="Salamov A.A."/>
            <person name="Brown D.W."/>
            <person name="Nagy L.G."/>
            <person name="Floudas D."/>
            <person name="Held B.W."/>
            <person name="Levasseur A."/>
            <person name="Lombard V."/>
            <person name="Morin E."/>
            <person name="Otillar R."/>
            <person name="Lindquist E.A."/>
            <person name="Sun H."/>
            <person name="LaButti K.M."/>
            <person name="Schmutz J."/>
            <person name="Jabbour D."/>
            <person name="Luo H."/>
            <person name="Baker S.E."/>
            <person name="Pisabarro A.G."/>
            <person name="Walton J.D."/>
            <person name="Blanchette R.A."/>
            <person name="Henrissat B."/>
            <person name="Martin F."/>
            <person name="Cullen D."/>
            <person name="Hibbett D.S."/>
            <person name="Grigoriev I.V."/>
        </authorList>
    </citation>
    <scope>NUCLEOTIDE SEQUENCE [LARGE SCALE GENOMIC DNA]</scope>
    <source>
        <strain evidence="2">CBS 339.88</strain>
    </source>
</reference>
<dbReference type="EMBL" id="KL142430">
    <property type="protein sequence ID" value="KDR65890.1"/>
    <property type="molecule type" value="Genomic_DNA"/>
</dbReference>
<evidence type="ECO:0000313" key="2">
    <source>
        <dbReference type="Proteomes" id="UP000027222"/>
    </source>
</evidence>